<evidence type="ECO:0000313" key="2">
    <source>
        <dbReference type="EMBL" id="ABT16887.1"/>
    </source>
</evidence>
<accession>A7KA13</accession>
<feature type="region of interest" description="Disordered" evidence="1">
    <location>
        <begin position="58"/>
        <end position="93"/>
    </location>
</feature>
<protein>
    <submittedName>
        <fullName evidence="2">Uncharacterized protein z753L</fullName>
    </submittedName>
</protein>
<organism evidence="2 3">
    <name type="scientific">Chlorovirus heliozoae</name>
    <dbReference type="NCBI Taxonomy" id="322019"/>
    <lineage>
        <taxon>Viruses</taxon>
        <taxon>Varidnaviria</taxon>
        <taxon>Bamfordvirae</taxon>
        <taxon>Nucleocytoviricota</taxon>
        <taxon>Megaviricetes</taxon>
        <taxon>Algavirales</taxon>
        <taxon>Phycodnaviridae</taxon>
        <taxon>Chlorovirus</taxon>
    </lineage>
</organism>
<gene>
    <name evidence="2" type="primary">z753L</name>
    <name evidence="2" type="ORF">ATCV1_z753L</name>
</gene>
<dbReference type="Proteomes" id="UP000202420">
    <property type="component" value="Segment"/>
</dbReference>
<dbReference type="EMBL" id="EF101928">
    <property type="protein sequence ID" value="ABT16887.1"/>
    <property type="molecule type" value="Genomic_DNA"/>
</dbReference>
<dbReference type="GeneID" id="5470872"/>
<proteinExistence type="predicted"/>
<evidence type="ECO:0000313" key="3">
    <source>
        <dbReference type="Proteomes" id="UP000202420"/>
    </source>
</evidence>
<feature type="compositionally biased region" description="Basic residues" evidence="1">
    <location>
        <begin position="81"/>
        <end position="93"/>
    </location>
</feature>
<reference evidence="2 3" key="1">
    <citation type="submission" date="2006-09" db="EMBL/GenBank/DDBJ databases">
        <title>Sequence and annotation of the 288-kb ATCV-1 virus that infects an endosymbiotic Chlorella strain of the heliozoon Acanthocystis turfacea.</title>
        <authorList>
            <person name="Fitzgerald L.A."/>
            <person name="Graves M.V."/>
            <person name="Li X."/>
            <person name="Pfitzner A.J.P."/>
            <person name="Hartigan J."/>
            <person name="Van Etten J.L."/>
        </authorList>
    </citation>
    <scope>NUCLEOTIDE SEQUENCE [LARGE SCALE GENOMIC DNA]</scope>
    <source>
        <strain evidence="2 3">ATCV-1</strain>
    </source>
</reference>
<dbReference type="KEGG" id="vg:5470872"/>
<dbReference type="RefSeq" id="YP_001427234.1">
    <property type="nucleotide sequence ID" value="NC_008724.1"/>
</dbReference>
<evidence type="ECO:0000256" key="1">
    <source>
        <dbReference type="SAM" id="MobiDB-lite"/>
    </source>
</evidence>
<keyword evidence="3" id="KW-1185">Reference proteome</keyword>
<sequence length="93" mass="10727">MYGASSHPPLGLVPNSFWRRKVLAKDNNSESLPKAESSVSQSPLRILDRGIRRRHCPDRRQVLPSKSRVYVFHTSRSGPPGHKRNRNRKRRTT</sequence>
<name>A7KA13_9PHYC</name>